<feature type="region of interest" description="Disordered" evidence="1">
    <location>
        <begin position="43"/>
        <end position="64"/>
    </location>
</feature>
<evidence type="ECO:0000256" key="1">
    <source>
        <dbReference type="SAM" id="MobiDB-lite"/>
    </source>
</evidence>
<evidence type="ECO:0000313" key="4">
    <source>
        <dbReference type="Proteomes" id="UP001519460"/>
    </source>
</evidence>
<proteinExistence type="predicted"/>
<feature type="transmembrane region" description="Helical" evidence="2">
    <location>
        <begin position="90"/>
        <end position="110"/>
    </location>
</feature>
<gene>
    <name evidence="3" type="ORF">BaRGS_00012921</name>
</gene>
<keyword evidence="2" id="KW-0472">Membrane</keyword>
<evidence type="ECO:0000256" key="2">
    <source>
        <dbReference type="SAM" id="Phobius"/>
    </source>
</evidence>
<keyword evidence="2" id="KW-1133">Transmembrane helix</keyword>
<reference evidence="3 4" key="1">
    <citation type="journal article" date="2023" name="Sci. Data">
        <title>Genome assembly of the Korean intertidal mud-creeper Batillaria attramentaria.</title>
        <authorList>
            <person name="Patra A.K."/>
            <person name="Ho P.T."/>
            <person name="Jun S."/>
            <person name="Lee S.J."/>
            <person name="Kim Y."/>
            <person name="Won Y.J."/>
        </authorList>
    </citation>
    <scope>NUCLEOTIDE SEQUENCE [LARGE SCALE GENOMIC DNA]</scope>
    <source>
        <strain evidence="3">Wonlab-2016</strain>
    </source>
</reference>
<sequence>MPWLAGKPSKPQNKALRGHGFHLARAPLFKLWRVAWCRRLPRVSPNSETESRVEGRQKPRSLSSCGNDCWVALFCWLAVTEAGRCARARVCGGVGIGALYWLVALAAFGIDLSGSGNAD</sequence>
<dbReference type="Proteomes" id="UP001519460">
    <property type="component" value="Unassembled WGS sequence"/>
</dbReference>
<dbReference type="AlphaFoldDB" id="A0ABD0L9F7"/>
<protein>
    <submittedName>
        <fullName evidence="3">Uncharacterized protein</fullName>
    </submittedName>
</protein>
<evidence type="ECO:0000313" key="3">
    <source>
        <dbReference type="EMBL" id="KAK7495931.1"/>
    </source>
</evidence>
<organism evidence="3 4">
    <name type="scientific">Batillaria attramentaria</name>
    <dbReference type="NCBI Taxonomy" id="370345"/>
    <lineage>
        <taxon>Eukaryota</taxon>
        <taxon>Metazoa</taxon>
        <taxon>Spiralia</taxon>
        <taxon>Lophotrochozoa</taxon>
        <taxon>Mollusca</taxon>
        <taxon>Gastropoda</taxon>
        <taxon>Caenogastropoda</taxon>
        <taxon>Sorbeoconcha</taxon>
        <taxon>Cerithioidea</taxon>
        <taxon>Batillariidae</taxon>
        <taxon>Batillaria</taxon>
    </lineage>
</organism>
<keyword evidence="4" id="KW-1185">Reference proteome</keyword>
<comment type="caution">
    <text evidence="3">The sequence shown here is derived from an EMBL/GenBank/DDBJ whole genome shotgun (WGS) entry which is preliminary data.</text>
</comment>
<accession>A0ABD0L9F7</accession>
<dbReference type="EMBL" id="JACVVK020000071">
    <property type="protein sequence ID" value="KAK7495931.1"/>
    <property type="molecule type" value="Genomic_DNA"/>
</dbReference>
<name>A0ABD0L9F7_9CAEN</name>
<keyword evidence="2" id="KW-0812">Transmembrane</keyword>